<dbReference type="AlphaFoldDB" id="A0A8J2PUE0"/>
<dbReference type="EMBL" id="CAJVCH010547288">
    <property type="protein sequence ID" value="CAG7828386.1"/>
    <property type="molecule type" value="Genomic_DNA"/>
</dbReference>
<accession>A0A8J2PUE0</accession>
<proteinExistence type="predicted"/>
<reference evidence="1" key="1">
    <citation type="submission" date="2021-06" db="EMBL/GenBank/DDBJ databases">
        <authorList>
            <person name="Hodson N. C."/>
            <person name="Mongue J. A."/>
            <person name="Jaron S. K."/>
        </authorList>
    </citation>
    <scope>NUCLEOTIDE SEQUENCE</scope>
</reference>
<comment type="caution">
    <text evidence="1">The sequence shown here is derived from an EMBL/GenBank/DDBJ whole genome shotgun (WGS) entry which is preliminary data.</text>
</comment>
<dbReference type="OrthoDB" id="6434680at2759"/>
<dbReference type="Proteomes" id="UP000708208">
    <property type="component" value="Unassembled WGS sequence"/>
</dbReference>
<name>A0A8J2PUE0_9HEXA</name>
<keyword evidence="2" id="KW-1185">Reference proteome</keyword>
<evidence type="ECO:0000313" key="2">
    <source>
        <dbReference type="Proteomes" id="UP000708208"/>
    </source>
</evidence>
<gene>
    <name evidence="1" type="ORF">AFUS01_LOCUS38316</name>
</gene>
<protein>
    <submittedName>
        <fullName evidence="1">Uncharacterized protein</fullName>
    </submittedName>
</protein>
<organism evidence="1 2">
    <name type="scientific">Allacma fusca</name>
    <dbReference type="NCBI Taxonomy" id="39272"/>
    <lineage>
        <taxon>Eukaryota</taxon>
        <taxon>Metazoa</taxon>
        <taxon>Ecdysozoa</taxon>
        <taxon>Arthropoda</taxon>
        <taxon>Hexapoda</taxon>
        <taxon>Collembola</taxon>
        <taxon>Symphypleona</taxon>
        <taxon>Sminthuridae</taxon>
        <taxon>Allacma</taxon>
    </lineage>
</organism>
<sequence>METLGLMFGRTDQIIKAMIIQVKATPAPKEGNPETLVQYSNQVANLVSTMKTLGKVAHMVNPQLLEDILTKLPYQLQFQWCSQLLGSVNEPNLVDLSPWISEMALTASFLPTKVYF</sequence>
<evidence type="ECO:0000313" key="1">
    <source>
        <dbReference type="EMBL" id="CAG7828386.1"/>
    </source>
</evidence>